<evidence type="ECO:0000259" key="26">
    <source>
        <dbReference type="PROSITE" id="PS50011"/>
    </source>
</evidence>
<keyword evidence="9" id="KW-0808">Transferase</keyword>
<dbReference type="Pfam" id="PF00069">
    <property type="entry name" value="Pkinase"/>
    <property type="match status" value="1"/>
</dbReference>
<evidence type="ECO:0000256" key="11">
    <source>
        <dbReference type="ARBA" id="ARBA00022729"/>
    </source>
</evidence>
<evidence type="ECO:0000256" key="4">
    <source>
        <dbReference type="ARBA" id="ARBA00012513"/>
    </source>
</evidence>
<evidence type="ECO:0000256" key="9">
    <source>
        <dbReference type="ARBA" id="ARBA00022679"/>
    </source>
</evidence>
<dbReference type="InterPro" id="IPR013210">
    <property type="entry name" value="LRR_N_plant-typ"/>
</dbReference>
<dbReference type="Gene3D" id="1.10.510.10">
    <property type="entry name" value="Transferase(Phosphotransferase) domain 1"/>
    <property type="match status" value="1"/>
</dbReference>
<keyword evidence="7" id="KW-0597">Phosphoprotein</keyword>
<evidence type="ECO:0000256" key="12">
    <source>
        <dbReference type="ARBA" id="ARBA00022737"/>
    </source>
</evidence>
<feature type="chain" id="PRO_5041651684" description="non-specific serine/threonine protein kinase" evidence="25">
    <location>
        <begin position="21"/>
        <end position="957"/>
    </location>
</feature>
<comment type="catalytic activity">
    <reaction evidence="21">
        <text>L-threonyl-[protein] + ATP = O-phospho-L-threonyl-[protein] + ADP + H(+)</text>
        <dbReference type="Rhea" id="RHEA:46608"/>
        <dbReference type="Rhea" id="RHEA-COMP:11060"/>
        <dbReference type="Rhea" id="RHEA-COMP:11605"/>
        <dbReference type="ChEBI" id="CHEBI:15378"/>
        <dbReference type="ChEBI" id="CHEBI:30013"/>
        <dbReference type="ChEBI" id="CHEBI:30616"/>
        <dbReference type="ChEBI" id="CHEBI:61977"/>
        <dbReference type="ChEBI" id="CHEBI:456216"/>
        <dbReference type="EC" id="2.7.11.1"/>
    </reaction>
</comment>
<evidence type="ECO:0000256" key="1">
    <source>
        <dbReference type="ARBA" id="ARBA00004191"/>
    </source>
</evidence>
<dbReference type="SMART" id="SM00369">
    <property type="entry name" value="LRR_TYP"/>
    <property type="match status" value="8"/>
</dbReference>
<feature type="domain" description="Protein kinase" evidence="26">
    <location>
        <begin position="676"/>
        <end position="952"/>
    </location>
</feature>
<keyword evidence="5" id="KW-0134">Cell wall</keyword>
<organism evidence="27 28">
    <name type="scientific">Ficus carica</name>
    <name type="common">Common fig</name>
    <dbReference type="NCBI Taxonomy" id="3494"/>
    <lineage>
        <taxon>Eukaryota</taxon>
        <taxon>Viridiplantae</taxon>
        <taxon>Streptophyta</taxon>
        <taxon>Embryophyta</taxon>
        <taxon>Tracheophyta</taxon>
        <taxon>Spermatophyta</taxon>
        <taxon>Magnoliopsida</taxon>
        <taxon>eudicotyledons</taxon>
        <taxon>Gunneridae</taxon>
        <taxon>Pentapetalae</taxon>
        <taxon>rosids</taxon>
        <taxon>fabids</taxon>
        <taxon>Rosales</taxon>
        <taxon>Moraceae</taxon>
        <taxon>Ficeae</taxon>
        <taxon>Ficus</taxon>
    </lineage>
</organism>
<keyword evidence="11 25" id="KW-0732">Signal</keyword>
<comment type="caution">
    <text evidence="27">The sequence shown here is derived from an EMBL/GenBank/DDBJ whole genome shotgun (WGS) entry which is preliminary data.</text>
</comment>
<comment type="catalytic activity">
    <reaction evidence="22">
        <text>L-seryl-[protein] + ATP = O-phospho-L-seryl-[protein] + ADP + H(+)</text>
        <dbReference type="Rhea" id="RHEA:17989"/>
        <dbReference type="Rhea" id="RHEA-COMP:9863"/>
        <dbReference type="Rhea" id="RHEA-COMP:11604"/>
        <dbReference type="ChEBI" id="CHEBI:15378"/>
        <dbReference type="ChEBI" id="CHEBI:29999"/>
        <dbReference type="ChEBI" id="CHEBI:30616"/>
        <dbReference type="ChEBI" id="CHEBI:83421"/>
        <dbReference type="ChEBI" id="CHEBI:456216"/>
        <dbReference type="EC" id="2.7.11.1"/>
    </reaction>
</comment>
<protein>
    <recommendedName>
        <fullName evidence="4">non-specific serine/threonine protein kinase</fullName>
        <ecNumber evidence="4">2.7.11.1</ecNumber>
    </recommendedName>
</protein>
<evidence type="ECO:0000256" key="15">
    <source>
        <dbReference type="ARBA" id="ARBA00022840"/>
    </source>
</evidence>
<keyword evidence="18" id="KW-0675">Receptor</keyword>
<gene>
    <name evidence="27" type="ORF">TIFTF001_010197</name>
</gene>
<dbReference type="InterPro" id="IPR008266">
    <property type="entry name" value="Tyr_kinase_AS"/>
</dbReference>
<dbReference type="FunFam" id="3.80.10.10:FF:000177">
    <property type="entry name" value="Leucine-rich repeat receptor-like serine/threonine-protein kinase At1g17230"/>
    <property type="match status" value="1"/>
</dbReference>
<evidence type="ECO:0000256" key="19">
    <source>
        <dbReference type="ARBA" id="ARBA00023180"/>
    </source>
</evidence>
<dbReference type="PANTHER" id="PTHR48053">
    <property type="entry name" value="LEUCINE RICH REPEAT FAMILY PROTEIN, EXPRESSED"/>
    <property type="match status" value="1"/>
</dbReference>
<sequence length="957" mass="104485">MANIVSFFLAILVNLVLVLAFFAEASPSPTSNREAEALLKWKASLPKQSLLESWVVPAANNASSAPPSPCKWFGITCNEAGSVSIINLAYTGLRGTLQNLDFSSFPSLVRLDLKVNRLTGTIPSNIGVVSNLVSLDLSTNSLNGSLPLSLANLTNVYELDISRNNITGVLDRSLFPDGTSSSKTGLKNLKYLLFQDTLLGGKIPQEIGNLQFLVLLALDDNFFHGPIPPSFGNLSELAVLRLSNNQLSGPFPEKIATLSKLSDLRVFTNQLSGVVPVGLGNYSSLVVLHLAENNFTGHLPPQVCGGGNLVNFTADSNNFTGPIPISLKNCKSLYRVRLEYNQLTGYLDQCFGVYPNLTFINLSFNRLGGQLSPNWGECRRLTLLKITGNMVHGKIPDEIMGLNQLVGFDLSSNQLSGEIPTTIGNLSKLSFLSLKDNKLSGGVPASIGELSDLEFLDLSMNIISGPIPEQIGDFTRLQDLYLSRNHLNGTIPYQISNLVNLQVLDLSYNSLGGNIPPDFGKLRSLESLNISHNNLSGSIPFSLNSMISLTDIDLSYNNLEGPVPDINIFRSAKPEALSNNKHLCGTIKGLPPCNVIKTESGGKSKKGKLEIVLPILLISGLLLLLMFVWILVLCRKKRSKKAVKEDGAQNEENLFSACYFQGKILYKDILEATNNFDDKYCIGVGGFGKVYKAKMPDSDQVFAVKKLNFQATDDSQLESIKSFGNEVAALTEIKHRNIVKLFGFCSRGIHTFLVYEFMERGSLADILTSDEEAEKLDWEKRIRVVKGVAHALSYMHHDCVPPIIHRDISSKNVLLDTELEAHVSDFGTAKFLNPESSNWTAVAGTFGYLAPELAYNMAVTEKCDVYSFGVLTLEIVMGKHPGELISALNSGSIQSIRYEDVLDPRLSIPTSQEIADKLALAVNLAIPCVASNPESRPTMRKAAKLLEIQPHAEELKA</sequence>
<dbReference type="FunFam" id="3.80.10.10:FF:000383">
    <property type="entry name" value="Leucine-rich repeat receptor protein kinase EMS1"/>
    <property type="match status" value="1"/>
</dbReference>
<dbReference type="InterPro" id="IPR032675">
    <property type="entry name" value="LRR_dom_sf"/>
</dbReference>
<evidence type="ECO:0000313" key="27">
    <source>
        <dbReference type="EMBL" id="GMN40983.1"/>
    </source>
</evidence>
<keyword evidence="8" id="KW-0433">Leucine-rich repeat</keyword>
<evidence type="ECO:0000256" key="24">
    <source>
        <dbReference type="SAM" id="Phobius"/>
    </source>
</evidence>
<evidence type="ECO:0000256" key="20">
    <source>
        <dbReference type="ARBA" id="ARBA00038043"/>
    </source>
</evidence>
<dbReference type="PANTHER" id="PTHR48053:SF158">
    <property type="entry name" value="MDIS1-INTERACTING RECEPTOR LIKE KINASE 2-LIKE"/>
    <property type="match status" value="1"/>
</dbReference>
<comment type="similarity">
    <text evidence="20">Belongs to the polygalacturonase-inhibiting protein family.</text>
</comment>
<keyword evidence="12" id="KW-0677">Repeat</keyword>
<dbReference type="FunFam" id="1.10.510.10:FF:000445">
    <property type="entry name" value="MDIS1-interacting receptor like kinase 2"/>
    <property type="match status" value="1"/>
</dbReference>
<evidence type="ECO:0000256" key="10">
    <source>
        <dbReference type="ARBA" id="ARBA00022692"/>
    </source>
</evidence>
<keyword evidence="10 24" id="KW-0812">Transmembrane</keyword>
<keyword evidence="28" id="KW-1185">Reference proteome</keyword>
<dbReference type="InterPro" id="IPR055414">
    <property type="entry name" value="LRR_R13L4/SHOC2-like"/>
</dbReference>
<dbReference type="PROSITE" id="PS00109">
    <property type="entry name" value="PROTEIN_KINASE_TYR"/>
    <property type="match status" value="1"/>
</dbReference>
<dbReference type="Proteomes" id="UP001187192">
    <property type="component" value="Unassembled WGS sequence"/>
</dbReference>
<evidence type="ECO:0000256" key="6">
    <source>
        <dbReference type="ARBA" id="ARBA00022527"/>
    </source>
</evidence>
<evidence type="ECO:0000256" key="25">
    <source>
        <dbReference type="SAM" id="SignalP"/>
    </source>
</evidence>
<evidence type="ECO:0000256" key="2">
    <source>
        <dbReference type="ARBA" id="ARBA00004236"/>
    </source>
</evidence>
<keyword evidence="16 24" id="KW-1133">Transmembrane helix</keyword>
<dbReference type="FunFam" id="3.30.200.20:FF:000309">
    <property type="entry name" value="Leucine-rich repeat receptor protein kinase MSP1"/>
    <property type="match status" value="1"/>
</dbReference>
<evidence type="ECO:0000256" key="13">
    <source>
        <dbReference type="ARBA" id="ARBA00022741"/>
    </source>
</evidence>
<evidence type="ECO:0000256" key="7">
    <source>
        <dbReference type="ARBA" id="ARBA00022553"/>
    </source>
</evidence>
<dbReference type="InterPro" id="IPR000719">
    <property type="entry name" value="Prot_kinase_dom"/>
</dbReference>
<dbReference type="Gene3D" id="3.30.200.20">
    <property type="entry name" value="Phosphorylase Kinase, domain 1"/>
    <property type="match status" value="1"/>
</dbReference>
<evidence type="ECO:0000256" key="8">
    <source>
        <dbReference type="ARBA" id="ARBA00022614"/>
    </source>
</evidence>
<evidence type="ECO:0000256" key="23">
    <source>
        <dbReference type="PROSITE-ProRule" id="PRU10141"/>
    </source>
</evidence>
<dbReference type="InterPro" id="IPR001611">
    <property type="entry name" value="Leu-rich_rpt"/>
</dbReference>
<dbReference type="GO" id="GO:0005886">
    <property type="term" value="C:plasma membrane"/>
    <property type="evidence" value="ECO:0007669"/>
    <property type="project" value="UniProtKB-SubCell"/>
</dbReference>
<dbReference type="Gene3D" id="3.80.10.10">
    <property type="entry name" value="Ribonuclease Inhibitor"/>
    <property type="match status" value="3"/>
</dbReference>
<evidence type="ECO:0000256" key="18">
    <source>
        <dbReference type="ARBA" id="ARBA00023170"/>
    </source>
</evidence>
<keyword evidence="19" id="KW-0325">Glycoprotein</keyword>
<dbReference type="InterPro" id="IPR011009">
    <property type="entry name" value="Kinase-like_dom_sf"/>
</dbReference>
<feature type="transmembrane region" description="Helical" evidence="24">
    <location>
        <begin position="611"/>
        <end position="634"/>
    </location>
</feature>
<keyword evidence="17 24" id="KW-0472">Membrane</keyword>
<feature type="binding site" evidence="23">
    <location>
        <position position="706"/>
    </location>
    <ligand>
        <name>ATP</name>
        <dbReference type="ChEBI" id="CHEBI:30616"/>
    </ligand>
</feature>
<dbReference type="SUPFAM" id="SSF52058">
    <property type="entry name" value="L domain-like"/>
    <property type="match status" value="1"/>
</dbReference>
<evidence type="ECO:0000256" key="17">
    <source>
        <dbReference type="ARBA" id="ARBA00023136"/>
    </source>
</evidence>
<dbReference type="Pfam" id="PF00560">
    <property type="entry name" value="LRR_1"/>
    <property type="match status" value="3"/>
</dbReference>
<dbReference type="InterPro" id="IPR017441">
    <property type="entry name" value="Protein_kinase_ATP_BS"/>
</dbReference>
<feature type="signal peptide" evidence="25">
    <location>
        <begin position="1"/>
        <end position="20"/>
    </location>
</feature>
<name>A0AA87ZRA8_FICCA</name>
<dbReference type="EMBL" id="BTGU01000012">
    <property type="protein sequence ID" value="GMN40983.1"/>
    <property type="molecule type" value="Genomic_DNA"/>
</dbReference>
<keyword evidence="13 23" id="KW-0547">Nucleotide-binding</keyword>
<keyword evidence="14" id="KW-0418">Kinase</keyword>
<evidence type="ECO:0000256" key="21">
    <source>
        <dbReference type="ARBA" id="ARBA00047899"/>
    </source>
</evidence>
<dbReference type="EC" id="2.7.11.1" evidence="4"/>
<dbReference type="Pfam" id="PF13855">
    <property type="entry name" value="LRR_8"/>
    <property type="match status" value="1"/>
</dbReference>
<dbReference type="SUPFAM" id="SSF56112">
    <property type="entry name" value="Protein kinase-like (PK-like)"/>
    <property type="match status" value="1"/>
</dbReference>
<dbReference type="GO" id="GO:0004674">
    <property type="term" value="F:protein serine/threonine kinase activity"/>
    <property type="evidence" value="ECO:0007669"/>
    <property type="project" value="UniProtKB-KW"/>
</dbReference>
<comment type="subcellular location">
    <subcellularLocation>
        <location evidence="2">Cell membrane</location>
    </subcellularLocation>
    <subcellularLocation>
        <location evidence="3">Membrane</location>
        <topology evidence="3">Single-pass type I membrane protein</topology>
    </subcellularLocation>
    <subcellularLocation>
        <location evidence="1">Secreted</location>
        <location evidence="1">Cell wall</location>
    </subcellularLocation>
</comment>
<keyword evidence="5" id="KW-0964">Secreted</keyword>
<evidence type="ECO:0000256" key="5">
    <source>
        <dbReference type="ARBA" id="ARBA00022512"/>
    </source>
</evidence>
<evidence type="ECO:0000256" key="16">
    <source>
        <dbReference type="ARBA" id="ARBA00022989"/>
    </source>
</evidence>
<keyword evidence="15 23" id="KW-0067">ATP-binding</keyword>
<dbReference type="FunFam" id="3.80.10.10:FF:000400">
    <property type="entry name" value="Nuclear pore complex protein NUP107"/>
    <property type="match status" value="1"/>
</dbReference>
<evidence type="ECO:0000256" key="22">
    <source>
        <dbReference type="ARBA" id="ARBA00048679"/>
    </source>
</evidence>
<dbReference type="PROSITE" id="PS50011">
    <property type="entry name" value="PROTEIN_KINASE_DOM"/>
    <property type="match status" value="1"/>
</dbReference>
<evidence type="ECO:0000256" key="3">
    <source>
        <dbReference type="ARBA" id="ARBA00004479"/>
    </source>
</evidence>
<evidence type="ECO:0000313" key="28">
    <source>
        <dbReference type="Proteomes" id="UP001187192"/>
    </source>
</evidence>
<dbReference type="InterPro" id="IPR003591">
    <property type="entry name" value="Leu-rich_rpt_typical-subtyp"/>
</dbReference>
<dbReference type="Pfam" id="PF08263">
    <property type="entry name" value="LRRNT_2"/>
    <property type="match status" value="1"/>
</dbReference>
<accession>A0AA87ZRA8</accession>
<reference evidence="27" key="1">
    <citation type="submission" date="2023-07" db="EMBL/GenBank/DDBJ databases">
        <title>draft genome sequence of fig (Ficus carica).</title>
        <authorList>
            <person name="Takahashi T."/>
            <person name="Nishimura K."/>
        </authorList>
    </citation>
    <scope>NUCLEOTIDE SEQUENCE</scope>
</reference>
<dbReference type="PROSITE" id="PS00107">
    <property type="entry name" value="PROTEIN_KINASE_ATP"/>
    <property type="match status" value="1"/>
</dbReference>
<dbReference type="PRINTS" id="PR00019">
    <property type="entry name" value="LEURICHRPT"/>
</dbReference>
<dbReference type="InterPro" id="IPR051716">
    <property type="entry name" value="Plant_RL_S/T_kinase"/>
</dbReference>
<dbReference type="AlphaFoldDB" id="A0AA87ZRA8"/>
<proteinExistence type="inferred from homology"/>
<dbReference type="GO" id="GO:0005524">
    <property type="term" value="F:ATP binding"/>
    <property type="evidence" value="ECO:0007669"/>
    <property type="project" value="UniProtKB-UniRule"/>
</dbReference>
<keyword evidence="6" id="KW-0723">Serine/threonine-protein kinase</keyword>
<dbReference type="Pfam" id="PF23598">
    <property type="entry name" value="LRR_14"/>
    <property type="match status" value="1"/>
</dbReference>
<dbReference type="SUPFAM" id="SSF52047">
    <property type="entry name" value="RNI-like"/>
    <property type="match status" value="1"/>
</dbReference>
<evidence type="ECO:0000256" key="14">
    <source>
        <dbReference type="ARBA" id="ARBA00022777"/>
    </source>
</evidence>